<evidence type="ECO:0000256" key="4">
    <source>
        <dbReference type="ARBA" id="ARBA00023242"/>
    </source>
</evidence>
<evidence type="ECO:0000256" key="2">
    <source>
        <dbReference type="ARBA" id="ARBA00007267"/>
    </source>
</evidence>
<keyword evidence="4" id="KW-0539">Nucleus</keyword>
<gene>
    <name evidence="8" type="primary">LOC104717300</name>
</gene>
<feature type="compositionally biased region" description="Polar residues" evidence="5">
    <location>
        <begin position="398"/>
        <end position="407"/>
    </location>
</feature>
<dbReference type="Pfam" id="PF03638">
    <property type="entry name" value="TCR"/>
    <property type="match status" value="2"/>
</dbReference>
<feature type="region of interest" description="Disordered" evidence="5">
    <location>
        <begin position="1"/>
        <end position="48"/>
    </location>
</feature>
<accession>A0ABM0TY78</accession>
<feature type="region of interest" description="Disordered" evidence="5">
    <location>
        <begin position="313"/>
        <end position="343"/>
    </location>
</feature>
<evidence type="ECO:0000259" key="6">
    <source>
        <dbReference type="PROSITE" id="PS51634"/>
    </source>
</evidence>
<dbReference type="PANTHER" id="PTHR12446:SF34">
    <property type="entry name" value="PROTEIN LIN-54 HOMOLOG"/>
    <property type="match status" value="1"/>
</dbReference>
<dbReference type="InterPro" id="IPR033467">
    <property type="entry name" value="Tesmin/TSO1-like_CXC"/>
</dbReference>
<dbReference type="RefSeq" id="XP_010433149.1">
    <property type="nucleotide sequence ID" value="XM_010434847.2"/>
</dbReference>
<sequence>MAEGGGGGEFPPKKDGVEEGFPAKNPARQLDFTGGSDEHSLSKAPAAPPTVVATPAVKPIVTPTVPSTIRPGMTIAIGQVRPTLPVATTQILPSQALILNAPIRHPNPESPIARPRPIVEARDGTPQKKKQCNCKHSRCLKLYCECFASGTYCDGCNCVNCFNNVDNEPARREAVEATLDRNPFAFRPKIASSPHGARDKREDIGEVVLSGKHNKGCHCKKSGCLKKYCECFQANILCSENCRCLDCKNFEGSEERQALFHGEHANHMTYLQQAANAAITGAVGSSGFAPSPAPKRRKGQDILFNQATKDSSRLGQFPQVNSGRTTGPGTSPSPVSRAGGNASSVPSKFVYRSLLADIIQPQDVKALCSVLVAVAGEAAKTLTDQRKEKENRVEDQTDTSLASSAQDHSQENKDAADVEMVAADGNQADKSGPDDSFSDGADASKAKPLSPATLALMCDEQDTIFMVSAAPPNGSVDPRGCGTNSQSQSEIYAEQEKVVLTKFRDCLSRLISYAELKESKCSSLARRHLQPPATATVKTENGIQQQVPVVNGASRATSQPTVNKPQPMQLMNTTSSSAAAAAVATTNTHHHHNKPPALSENKDP</sequence>
<dbReference type="PROSITE" id="PS51634">
    <property type="entry name" value="CRC"/>
    <property type="match status" value="1"/>
</dbReference>
<comment type="subcellular location">
    <subcellularLocation>
        <location evidence="1">Nucleus</location>
    </subcellularLocation>
</comment>
<dbReference type="SMART" id="SM01114">
    <property type="entry name" value="CXC"/>
    <property type="match status" value="2"/>
</dbReference>
<proteinExistence type="inferred from homology"/>
<dbReference type="PROSITE" id="PS50007">
    <property type="entry name" value="PIPLC_X_DOMAIN"/>
    <property type="match status" value="1"/>
</dbReference>
<feature type="compositionally biased region" description="Polar residues" evidence="5">
    <location>
        <begin position="318"/>
        <end position="334"/>
    </location>
</feature>
<evidence type="ECO:0000313" key="8">
    <source>
        <dbReference type="RefSeq" id="XP_010433149.1"/>
    </source>
</evidence>
<feature type="region of interest" description="Disordered" evidence="5">
    <location>
        <begin position="384"/>
        <end position="445"/>
    </location>
</feature>
<organism evidence="7 8">
    <name type="scientific">Camelina sativa</name>
    <name type="common">False flax</name>
    <name type="synonym">Myagrum sativum</name>
    <dbReference type="NCBI Taxonomy" id="90675"/>
    <lineage>
        <taxon>Eukaryota</taxon>
        <taxon>Viridiplantae</taxon>
        <taxon>Streptophyta</taxon>
        <taxon>Embryophyta</taxon>
        <taxon>Tracheophyta</taxon>
        <taxon>Spermatophyta</taxon>
        <taxon>Magnoliopsida</taxon>
        <taxon>eudicotyledons</taxon>
        <taxon>Gunneridae</taxon>
        <taxon>Pentapetalae</taxon>
        <taxon>rosids</taxon>
        <taxon>malvids</taxon>
        <taxon>Brassicales</taxon>
        <taxon>Brassicaceae</taxon>
        <taxon>Camelineae</taxon>
        <taxon>Camelina</taxon>
    </lineage>
</organism>
<feature type="domain" description="CRC" evidence="6">
    <location>
        <begin position="128"/>
        <end position="252"/>
    </location>
</feature>
<evidence type="ECO:0000256" key="1">
    <source>
        <dbReference type="ARBA" id="ARBA00004123"/>
    </source>
</evidence>
<evidence type="ECO:0000313" key="7">
    <source>
        <dbReference type="Proteomes" id="UP000694864"/>
    </source>
</evidence>
<protein>
    <submittedName>
        <fullName evidence="8">Protein tesmin/TSO1-like CXC 5</fullName>
    </submittedName>
</protein>
<dbReference type="InterPro" id="IPR005172">
    <property type="entry name" value="CRC"/>
</dbReference>
<name>A0ABM0TY78_CAMSA</name>
<feature type="compositionally biased region" description="Basic and acidic residues" evidence="5">
    <location>
        <begin position="384"/>
        <end position="395"/>
    </location>
</feature>
<evidence type="ECO:0000256" key="5">
    <source>
        <dbReference type="SAM" id="MobiDB-lite"/>
    </source>
</evidence>
<evidence type="ECO:0000256" key="3">
    <source>
        <dbReference type="ARBA" id="ARBA00022473"/>
    </source>
</evidence>
<feature type="region of interest" description="Disordered" evidence="5">
    <location>
        <begin position="532"/>
        <end position="604"/>
    </location>
</feature>
<dbReference type="GeneID" id="104717300"/>
<comment type="similarity">
    <text evidence="2">Belongs to the lin-54 family.</text>
</comment>
<feature type="compositionally biased region" description="Polar residues" evidence="5">
    <location>
        <begin position="536"/>
        <end position="571"/>
    </location>
</feature>
<dbReference type="InterPro" id="IPR028307">
    <property type="entry name" value="Lin-54_fam"/>
</dbReference>
<keyword evidence="7" id="KW-1185">Reference proteome</keyword>
<reference evidence="8" key="2">
    <citation type="submission" date="2025-08" db="UniProtKB">
        <authorList>
            <consortium name="RefSeq"/>
        </authorList>
    </citation>
    <scope>IDENTIFICATION</scope>
    <source>
        <tissue evidence="8">Leaf</tissue>
    </source>
</reference>
<feature type="compositionally biased region" description="Low complexity" evidence="5">
    <location>
        <begin position="572"/>
        <end position="587"/>
    </location>
</feature>
<dbReference type="PANTHER" id="PTHR12446">
    <property type="entry name" value="TESMIN/TSO1-RELATED"/>
    <property type="match status" value="1"/>
</dbReference>
<dbReference type="Proteomes" id="UP000694864">
    <property type="component" value="Chromosome 10"/>
</dbReference>
<keyword evidence="3" id="KW-0217">Developmental protein</keyword>
<reference evidence="7" key="1">
    <citation type="journal article" date="2014" name="Nat. Commun.">
        <title>The emerging biofuel crop Camelina sativa retains a highly undifferentiated hexaploid genome structure.</title>
        <authorList>
            <person name="Kagale S."/>
            <person name="Koh C."/>
            <person name="Nixon J."/>
            <person name="Bollina V."/>
            <person name="Clarke W.E."/>
            <person name="Tuteja R."/>
            <person name="Spillane C."/>
            <person name="Robinson S.J."/>
            <person name="Links M.G."/>
            <person name="Clarke C."/>
            <person name="Higgins E.E."/>
            <person name="Huebert T."/>
            <person name="Sharpe A.G."/>
            <person name="Parkin I.A."/>
        </authorList>
    </citation>
    <scope>NUCLEOTIDE SEQUENCE [LARGE SCALE GENOMIC DNA]</scope>
    <source>
        <strain evidence="7">cv. DH55</strain>
    </source>
</reference>